<dbReference type="EMBL" id="JSUQ01000010">
    <property type="protein sequence ID" value="KHQ52631.1"/>
    <property type="molecule type" value="Genomic_DNA"/>
</dbReference>
<dbReference type="AlphaFoldDB" id="A0A0B3S7H4"/>
<keyword evidence="1" id="KW-0472">Membrane</keyword>
<dbReference type="Proteomes" id="UP000030960">
    <property type="component" value="Unassembled WGS sequence"/>
</dbReference>
<evidence type="ECO:0000256" key="1">
    <source>
        <dbReference type="SAM" id="Phobius"/>
    </source>
</evidence>
<feature type="transmembrane region" description="Helical" evidence="1">
    <location>
        <begin position="12"/>
        <end position="35"/>
    </location>
</feature>
<gene>
    <name evidence="3" type="ORF">OA50_02665</name>
</gene>
<evidence type="ECO:0000313" key="4">
    <source>
        <dbReference type="Proteomes" id="UP000030960"/>
    </source>
</evidence>
<feature type="transmembrane region" description="Helical" evidence="1">
    <location>
        <begin position="41"/>
        <end position="60"/>
    </location>
</feature>
<sequence length="159" mass="17459">MRQSLGPSALATVTAMLVVVALGLPLGFKCGIIVYDPVALPWLRYATILIAPALVEELAFRAPLLWVRRERLLPLGAVLLAGYVLQHAATAWLIWPDARAFFWDPCFLLLTAWLGLVNMVLVVATGRVMPAVIVHWLAVTGWMRFLGGEDAISRNLPFG</sequence>
<keyword evidence="3" id="KW-0378">Hydrolase</keyword>
<keyword evidence="4" id="KW-1185">Reference proteome</keyword>
<feature type="transmembrane region" description="Helical" evidence="1">
    <location>
        <begin position="101"/>
        <end position="121"/>
    </location>
</feature>
<protein>
    <submittedName>
        <fullName evidence="3">Putative protease of the Abi (CAAX) family protein</fullName>
    </submittedName>
</protein>
<keyword evidence="1" id="KW-0812">Transmembrane</keyword>
<evidence type="ECO:0000259" key="2">
    <source>
        <dbReference type="Pfam" id="PF02517"/>
    </source>
</evidence>
<keyword evidence="1" id="KW-1133">Transmembrane helix</keyword>
<reference evidence="3 4" key="1">
    <citation type="submission" date="2014-10" db="EMBL/GenBank/DDBJ databases">
        <title>Genome sequence of Ponticoccus sp. strain UMTAT08 isolated from clonal culture of toxic dinoflagellate Alexandrium tamiyavanichii.</title>
        <authorList>
            <person name="Gan H.Y."/>
            <person name="Muhd D.-D."/>
            <person name="Mohd Noor M.E."/>
            <person name="Yeong Y.S."/>
            <person name="Usup G."/>
        </authorList>
    </citation>
    <scope>NUCLEOTIDE SEQUENCE [LARGE SCALE GENOMIC DNA]</scope>
    <source>
        <strain evidence="3 4">UMTAT08</strain>
    </source>
</reference>
<name>A0A0B3S7H4_9RHOB</name>
<organism evidence="3 4">
    <name type="scientific">Mameliella alba</name>
    <dbReference type="NCBI Taxonomy" id="561184"/>
    <lineage>
        <taxon>Bacteria</taxon>
        <taxon>Pseudomonadati</taxon>
        <taxon>Pseudomonadota</taxon>
        <taxon>Alphaproteobacteria</taxon>
        <taxon>Rhodobacterales</taxon>
        <taxon>Roseobacteraceae</taxon>
        <taxon>Mameliella</taxon>
    </lineage>
</organism>
<dbReference type="InterPro" id="IPR003675">
    <property type="entry name" value="Rce1/LyrA-like_dom"/>
</dbReference>
<comment type="caution">
    <text evidence="3">The sequence shown here is derived from an EMBL/GenBank/DDBJ whole genome shotgun (WGS) entry which is preliminary data.</text>
</comment>
<feature type="domain" description="CAAX prenyl protease 2/Lysostaphin resistance protein A-like" evidence="2">
    <location>
        <begin position="41"/>
        <end position="138"/>
    </location>
</feature>
<accession>A0A0B3S7H4</accession>
<dbReference type="GO" id="GO:0080120">
    <property type="term" value="P:CAAX-box protein maturation"/>
    <property type="evidence" value="ECO:0007669"/>
    <property type="project" value="UniProtKB-ARBA"/>
</dbReference>
<feature type="transmembrane region" description="Helical" evidence="1">
    <location>
        <begin position="72"/>
        <end position="95"/>
    </location>
</feature>
<dbReference type="GO" id="GO:0006508">
    <property type="term" value="P:proteolysis"/>
    <property type="evidence" value="ECO:0007669"/>
    <property type="project" value="UniProtKB-KW"/>
</dbReference>
<dbReference type="GO" id="GO:0004175">
    <property type="term" value="F:endopeptidase activity"/>
    <property type="evidence" value="ECO:0007669"/>
    <property type="project" value="UniProtKB-ARBA"/>
</dbReference>
<keyword evidence="3" id="KW-0645">Protease</keyword>
<dbReference type="RefSeq" id="WP_043142179.1">
    <property type="nucleotide sequence ID" value="NZ_JSUQ01000010.1"/>
</dbReference>
<proteinExistence type="predicted"/>
<evidence type="ECO:0000313" key="3">
    <source>
        <dbReference type="EMBL" id="KHQ52631.1"/>
    </source>
</evidence>
<dbReference type="Pfam" id="PF02517">
    <property type="entry name" value="Rce1-like"/>
    <property type="match status" value="1"/>
</dbReference>